<sequence>MLSYELLLVYLVAIITLIATPGPVVALVIKNALQNPQNNFKVAFFTICGTNLGSLLLISISIAVILGTTRISSFAISLLSLLGSCFIFYLGFSSLFALFKASKATNMEQSNNFTNQTKLTPRKCFIQGLFLSLSNPKDILFFIAFFPQFMGITDSMALSIILLAFLWILLDFGLLLALSYFAQKAKLERFQRLITLFSDLVLCGIGIMGIIYGISHLML</sequence>
<proteinExistence type="predicted"/>
<dbReference type="EMBL" id="MBPK01000044">
    <property type="protein sequence ID" value="PKT80147.1"/>
    <property type="molecule type" value="Genomic_DNA"/>
</dbReference>
<keyword evidence="3 6" id="KW-0812">Transmembrane</keyword>
<feature type="transmembrane region" description="Helical" evidence="6">
    <location>
        <begin position="78"/>
        <end position="99"/>
    </location>
</feature>
<dbReference type="AlphaFoldDB" id="A0A2N3PI02"/>
<accession>A0A2N3PI02</accession>
<dbReference type="GO" id="GO:0005886">
    <property type="term" value="C:plasma membrane"/>
    <property type="evidence" value="ECO:0007669"/>
    <property type="project" value="UniProtKB-SubCell"/>
</dbReference>
<keyword evidence="5 6" id="KW-0472">Membrane</keyword>
<evidence type="ECO:0000256" key="3">
    <source>
        <dbReference type="ARBA" id="ARBA00022692"/>
    </source>
</evidence>
<comment type="caution">
    <text evidence="7">The sequence shown here is derived from an EMBL/GenBank/DDBJ whole genome shotgun (WGS) entry which is preliminary data.</text>
</comment>
<evidence type="ECO:0000313" key="7">
    <source>
        <dbReference type="EMBL" id="PKT80147.1"/>
    </source>
</evidence>
<evidence type="ECO:0000256" key="5">
    <source>
        <dbReference type="ARBA" id="ARBA00023136"/>
    </source>
</evidence>
<dbReference type="PANTHER" id="PTHR30086:SF20">
    <property type="entry name" value="ARGININE EXPORTER PROTEIN ARGO-RELATED"/>
    <property type="match status" value="1"/>
</dbReference>
<evidence type="ECO:0008006" key="9">
    <source>
        <dbReference type="Google" id="ProtNLM"/>
    </source>
</evidence>
<keyword evidence="2" id="KW-1003">Cell membrane</keyword>
<dbReference type="Proteomes" id="UP000233350">
    <property type="component" value="Unassembled WGS sequence"/>
</dbReference>
<protein>
    <recommendedName>
        <fullName evidence="9">LysE family translocator</fullName>
    </recommendedName>
</protein>
<name>A0A2N3PI02_9HELI</name>
<evidence type="ECO:0000256" key="6">
    <source>
        <dbReference type="SAM" id="Phobius"/>
    </source>
</evidence>
<gene>
    <name evidence="7" type="ORF">BCM31_00485</name>
</gene>
<evidence type="ECO:0000256" key="1">
    <source>
        <dbReference type="ARBA" id="ARBA00004651"/>
    </source>
</evidence>
<comment type="subcellular location">
    <subcellularLocation>
        <location evidence="1">Cell membrane</location>
        <topology evidence="1">Multi-pass membrane protein</topology>
    </subcellularLocation>
</comment>
<feature type="transmembrane region" description="Helical" evidence="6">
    <location>
        <begin position="156"/>
        <end position="181"/>
    </location>
</feature>
<organism evidence="7 8">
    <name type="scientific">Helicobacter winghamensis</name>
    <dbReference type="NCBI Taxonomy" id="157268"/>
    <lineage>
        <taxon>Bacteria</taxon>
        <taxon>Pseudomonadati</taxon>
        <taxon>Campylobacterota</taxon>
        <taxon>Epsilonproteobacteria</taxon>
        <taxon>Campylobacterales</taxon>
        <taxon>Helicobacteraceae</taxon>
        <taxon>Helicobacter</taxon>
    </lineage>
</organism>
<dbReference type="STRING" id="556267.HWAG_00387"/>
<evidence type="ECO:0000256" key="2">
    <source>
        <dbReference type="ARBA" id="ARBA00022475"/>
    </source>
</evidence>
<dbReference type="GeneID" id="97289302"/>
<evidence type="ECO:0000256" key="4">
    <source>
        <dbReference type="ARBA" id="ARBA00022989"/>
    </source>
</evidence>
<reference evidence="7 8" key="1">
    <citation type="submission" date="2016-07" db="EMBL/GenBank/DDBJ databases">
        <title>Detection of Helicobacter winghamensis from caecal content of red fox (Vulpes vulpes).</title>
        <authorList>
            <person name="Zanoni R.G."/>
            <person name="Florio D."/>
            <person name="Caffara M."/>
            <person name="Renzi M."/>
            <person name="Parisi A."/>
            <person name="Pasquali F."/>
            <person name="Manfreda G."/>
        </authorList>
    </citation>
    <scope>NUCLEOTIDE SEQUENCE [LARGE SCALE GENOMIC DNA]</scope>
    <source>
        <strain evidence="7 8">295_13</strain>
    </source>
</reference>
<evidence type="ECO:0000313" key="8">
    <source>
        <dbReference type="Proteomes" id="UP000233350"/>
    </source>
</evidence>
<keyword evidence="4 6" id="KW-1133">Transmembrane helix</keyword>
<dbReference type="OrthoDB" id="9804822at2"/>
<keyword evidence="8" id="KW-1185">Reference proteome</keyword>
<dbReference type="InterPro" id="IPR001123">
    <property type="entry name" value="LeuE-type"/>
</dbReference>
<feature type="transmembrane region" description="Helical" evidence="6">
    <location>
        <begin position="193"/>
        <end position="214"/>
    </location>
</feature>
<dbReference type="GO" id="GO:0015171">
    <property type="term" value="F:amino acid transmembrane transporter activity"/>
    <property type="evidence" value="ECO:0007669"/>
    <property type="project" value="TreeGrafter"/>
</dbReference>
<dbReference type="PANTHER" id="PTHR30086">
    <property type="entry name" value="ARGININE EXPORTER PROTEIN ARGO"/>
    <property type="match status" value="1"/>
</dbReference>
<dbReference type="Pfam" id="PF01810">
    <property type="entry name" value="LysE"/>
    <property type="match status" value="1"/>
</dbReference>
<dbReference type="RefSeq" id="WP_006802079.1">
    <property type="nucleotide sequence ID" value="NZ_CABKOI010000021.1"/>
</dbReference>
<feature type="transmembrane region" description="Helical" evidence="6">
    <location>
        <begin position="42"/>
        <end position="66"/>
    </location>
</feature>